<proteinExistence type="predicted"/>
<dbReference type="WBParaSite" id="ES5_v2.g12325.t1">
    <property type="protein sequence ID" value="ES5_v2.g12325.t1"/>
    <property type="gene ID" value="ES5_v2.g12325"/>
</dbReference>
<accession>A0AC34F618</accession>
<reference evidence="2" key="1">
    <citation type="submission" date="2022-11" db="UniProtKB">
        <authorList>
            <consortium name="WormBaseParasite"/>
        </authorList>
    </citation>
    <scope>IDENTIFICATION</scope>
</reference>
<dbReference type="Proteomes" id="UP000887579">
    <property type="component" value="Unplaced"/>
</dbReference>
<organism evidence="1 2">
    <name type="scientific">Panagrolaimus sp. ES5</name>
    <dbReference type="NCBI Taxonomy" id="591445"/>
    <lineage>
        <taxon>Eukaryota</taxon>
        <taxon>Metazoa</taxon>
        <taxon>Ecdysozoa</taxon>
        <taxon>Nematoda</taxon>
        <taxon>Chromadorea</taxon>
        <taxon>Rhabditida</taxon>
        <taxon>Tylenchina</taxon>
        <taxon>Panagrolaimomorpha</taxon>
        <taxon>Panagrolaimoidea</taxon>
        <taxon>Panagrolaimidae</taxon>
        <taxon>Panagrolaimus</taxon>
    </lineage>
</organism>
<name>A0AC34F618_9BILA</name>
<evidence type="ECO:0000313" key="2">
    <source>
        <dbReference type="WBParaSite" id="ES5_v2.g12325.t1"/>
    </source>
</evidence>
<protein>
    <submittedName>
        <fullName evidence="2">Rho-GAP domain-containing protein</fullName>
    </submittedName>
</protein>
<sequence length="195" mass="22252">MQLFKRKDKKLTKQNSRSDSVDRNISANQSKPILSVPLKTAVTNSKCYDGIPVPALVRNCIDYVEENGLDVEGIYRVSAFISRLDELERQANSGGIITFADPHDAAGLLKRFLRQLPDHILQFPSLVPSKFENVAETCKCPFENPCKCQVVSKLKEMLEEAPKENYYLLAYVFIHAHHVIESVGFRLRFFIIFIF</sequence>
<evidence type="ECO:0000313" key="1">
    <source>
        <dbReference type="Proteomes" id="UP000887579"/>
    </source>
</evidence>